<sequence length="128" mass="13606">MFFVNYGGADGCPTTSVPSAGGCNSVFPAETIWRVSWSGLAYPLPEIYTTSGSQASQWKYLSLYSYLNHGSKFTFKGVMTQAGACNQAGPCSGTNNGPSTGWSQLNTAVNTDSRTATTPDGPTDIRWK</sequence>
<name>A0ABT5GHA2_9MICO</name>
<evidence type="ECO:0000313" key="3">
    <source>
        <dbReference type="Proteomes" id="UP001150259"/>
    </source>
</evidence>
<dbReference type="EMBL" id="JAPFQL010000034">
    <property type="protein sequence ID" value="MDC5697464.1"/>
    <property type="molecule type" value="Genomic_DNA"/>
</dbReference>
<accession>A0ABT5GHA2</accession>
<organism evidence="2 3">
    <name type="scientific">Intrasporangium calvum</name>
    <dbReference type="NCBI Taxonomy" id="53358"/>
    <lineage>
        <taxon>Bacteria</taxon>
        <taxon>Bacillati</taxon>
        <taxon>Actinomycetota</taxon>
        <taxon>Actinomycetes</taxon>
        <taxon>Micrococcales</taxon>
        <taxon>Intrasporangiaceae</taxon>
        <taxon>Intrasporangium</taxon>
    </lineage>
</organism>
<reference evidence="2 3" key="1">
    <citation type="submission" date="2022-11" db="EMBL/GenBank/DDBJ databases">
        <title>Anaerobic phenanthrene biodegradation by a DNRA strain PheN6.</title>
        <authorList>
            <person name="Zhang Z."/>
        </authorList>
    </citation>
    <scope>NUCLEOTIDE SEQUENCE [LARGE SCALE GENOMIC DNA]</scope>
    <source>
        <strain evidence="2 3">PheN6</strain>
    </source>
</reference>
<feature type="region of interest" description="Disordered" evidence="1">
    <location>
        <begin position="96"/>
        <end position="128"/>
    </location>
</feature>
<evidence type="ECO:0000313" key="2">
    <source>
        <dbReference type="EMBL" id="MDC5697464.1"/>
    </source>
</evidence>
<proteinExistence type="predicted"/>
<comment type="caution">
    <text evidence="2">The sequence shown here is derived from an EMBL/GenBank/DDBJ whole genome shotgun (WGS) entry which is preliminary data.</text>
</comment>
<keyword evidence="3" id="KW-1185">Reference proteome</keyword>
<dbReference type="Proteomes" id="UP001150259">
    <property type="component" value="Unassembled WGS sequence"/>
</dbReference>
<gene>
    <name evidence="2" type="ORF">OO014_09360</name>
</gene>
<evidence type="ECO:0000256" key="1">
    <source>
        <dbReference type="SAM" id="MobiDB-lite"/>
    </source>
</evidence>
<dbReference type="RefSeq" id="WP_272462040.1">
    <property type="nucleotide sequence ID" value="NZ_JAPFQL010000034.1"/>
</dbReference>
<protein>
    <submittedName>
        <fullName evidence="2">Uncharacterized protein</fullName>
    </submittedName>
</protein>
<feature type="compositionally biased region" description="Polar residues" evidence="1">
    <location>
        <begin position="96"/>
        <end position="120"/>
    </location>
</feature>